<dbReference type="EMBL" id="GBRH01255209">
    <property type="protein sequence ID" value="JAD42686.1"/>
    <property type="molecule type" value="Transcribed_RNA"/>
</dbReference>
<proteinExistence type="predicted"/>
<organism evidence="1">
    <name type="scientific">Arundo donax</name>
    <name type="common">Giant reed</name>
    <name type="synonym">Donax arundinaceus</name>
    <dbReference type="NCBI Taxonomy" id="35708"/>
    <lineage>
        <taxon>Eukaryota</taxon>
        <taxon>Viridiplantae</taxon>
        <taxon>Streptophyta</taxon>
        <taxon>Embryophyta</taxon>
        <taxon>Tracheophyta</taxon>
        <taxon>Spermatophyta</taxon>
        <taxon>Magnoliopsida</taxon>
        <taxon>Liliopsida</taxon>
        <taxon>Poales</taxon>
        <taxon>Poaceae</taxon>
        <taxon>PACMAD clade</taxon>
        <taxon>Arundinoideae</taxon>
        <taxon>Arundineae</taxon>
        <taxon>Arundo</taxon>
    </lineage>
</organism>
<accession>A0A0A8ZV61</accession>
<dbReference type="AlphaFoldDB" id="A0A0A8ZV61"/>
<reference evidence="1" key="1">
    <citation type="submission" date="2014-09" db="EMBL/GenBank/DDBJ databases">
        <authorList>
            <person name="Magalhaes I.L.F."/>
            <person name="Oliveira U."/>
            <person name="Santos F.R."/>
            <person name="Vidigal T.H.D.A."/>
            <person name="Brescovit A.D."/>
            <person name="Santos A.J."/>
        </authorList>
    </citation>
    <scope>NUCLEOTIDE SEQUENCE</scope>
    <source>
        <tissue evidence="1">Shoot tissue taken approximately 20 cm above the soil surface</tissue>
    </source>
</reference>
<reference evidence="1" key="2">
    <citation type="journal article" date="2015" name="Data Brief">
        <title>Shoot transcriptome of the giant reed, Arundo donax.</title>
        <authorList>
            <person name="Barrero R.A."/>
            <person name="Guerrero F.D."/>
            <person name="Moolhuijzen P."/>
            <person name="Goolsby J.A."/>
            <person name="Tidwell J."/>
            <person name="Bellgard S.E."/>
            <person name="Bellgard M.I."/>
        </authorList>
    </citation>
    <scope>NUCLEOTIDE SEQUENCE</scope>
    <source>
        <tissue evidence="1">Shoot tissue taken approximately 20 cm above the soil surface</tissue>
    </source>
</reference>
<name>A0A0A8ZV61_ARUDO</name>
<evidence type="ECO:0000313" key="1">
    <source>
        <dbReference type="EMBL" id="JAD42686.1"/>
    </source>
</evidence>
<protein>
    <submittedName>
        <fullName evidence="1">Uncharacterized protein</fullName>
    </submittedName>
</protein>
<sequence>MHDLCVSLNKHEGFQNKLHGKIKHKTCTERVPLWDPNSIFFLLNCVSFFTDPNVVSNSARPPGWAIFVQRFLSQKKCPEINRMLLMASQLRYPWANEQLNSMVKPSLYATALRVLYGPRFLQPNY</sequence>